<evidence type="ECO:0000313" key="10">
    <source>
        <dbReference type="Proteomes" id="UP001285263"/>
    </source>
</evidence>
<evidence type="ECO:0000259" key="7">
    <source>
        <dbReference type="PROSITE" id="PS51085"/>
    </source>
</evidence>
<evidence type="ECO:0000256" key="2">
    <source>
        <dbReference type="ARBA" id="ARBA00022714"/>
    </source>
</evidence>
<keyword evidence="1" id="KW-0285">Flavoprotein</keyword>
<evidence type="ECO:0000256" key="5">
    <source>
        <dbReference type="ARBA" id="ARBA00023004"/>
    </source>
</evidence>
<sequence length="317" mass="33933">MLLRVTHVEMLTPNIRLIRLQNPDGSPLPSFKPGAHIEVGLPLGEAAAFRKYSLVSDGGDGTCYEIAVKRNAFGRGGSVFLNDALSIGDELEVSAPINEFGIASAGLHHVLIAGGIGITPMLGIASRLKQAGMSYELHYAAMSRGDMAFHDALLRDHAGRCTLYFTREEPAQRLDVQALVAHHRDHVGTHLYVCGPGSLIDEVRLSAEGSGLARPRVHFESFGPAWSASDGTVRVTMTESALDLEVEPGTTLLEAMEAAGAWIPSDCKRGECGACIASYTGGRPLHRDNCLTEAQRAHSFCPCVSWASSDAVLLVQM</sequence>
<evidence type="ECO:0000256" key="1">
    <source>
        <dbReference type="ARBA" id="ARBA00022630"/>
    </source>
</evidence>
<dbReference type="SUPFAM" id="SSF54292">
    <property type="entry name" value="2Fe-2S ferredoxin-like"/>
    <property type="match status" value="1"/>
</dbReference>
<dbReference type="PROSITE" id="PS51085">
    <property type="entry name" value="2FE2S_FER_2"/>
    <property type="match status" value="1"/>
</dbReference>
<keyword evidence="2" id="KW-0001">2Fe-2S</keyword>
<keyword evidence="3" id="KW-0479">Metal-binding</keyword>
<dbReference type="RefSeq" id="WP_320424720.1">
    <property type="nucleotide sequence ID" value="NZ_JAXCLA010000006.1"/>
</dbReference>
<dbReference type="PANTHER" id="PTHR47354">
    <property type="entry name" value="NADH OXIDOREDUCTASE HCR"/>
    <property type="match status" value="1"/>
</dbReference>
<dbReference type="InterPro" id="IPR039261">
    <property type="entry name" value="FNR_nucleotide-bd"/>
</dbReference>
<evidence type="ECO:0000256" key="4">
    <source>
        <dbReference type="ARBA" id="ARBA00023002"/>
    </source>
</evidence>
<dbReference type="InterPro" id="IPR017927">
    <property type="entry name" value="FAD-bd_FR_type"/>
</dbReference>
<organism evidence="9 10">
    <name type="scientific">Roseateles agri</name>
    <dbReference type="NCBI Taxonomy" id="3098619"/>
    <lineage>
        <taxon>Bacteria</taxon>
        <taxon>Pseudomonadati</taxon>
        <taxon>Pseudomonadota</taxon>
        <taxon>Betaproteobacteria</taxon>
        <taxon>Burkholderiales</taxon>
        <taxon>Sphaerotilaceae</taxon>
        <taxon>Roseateles</taxon>
    </lineage>
</organism>
<evidence type="ECO:0000256" key="3">
    <source>
        <dbReference type="ARBA" id="ARBA00022723"/>
    </source>
</evidence>
<feature type="domain" description="2Fe-2S ferredoxin-type" evidence="7">
    <location>
        <begin position="231"/>
        <end position="317"/>
    </location>
</feature>
<keyword evidence="5" id="KW-0408">Iron</keyword>
<dbReference type="InterPro" id="IPR012675">
    <property type="entry name" value="Beta-grasp_dom_sf"/>
</dbReference>
<evidence type="ECO:0000256" key="6">
    <source>
        <dbReference type="ARBA" id="ARBA00023014"/>
    </source>
</evidence>
<dbReference type="EMBL" id="JAXCLA010000006">
    <property type="protein sequence ID" value="MDY0746767.1"/>
    <property type="molecule type" value="Genomic_DNA"/>
</dbReference>
<dbReference type="EC" id="1.-.-.-" evidence="9"/>
<dbReference type="SUPFAM" id="SSF52343">
    <property type="entry name" value="Ferredoxin reductase-like, C-terminal NADP-linked domain"/>
    <property type="match status" value="1"/>
</dbReference>
<dbReference type="Gene3D" id="3.10.20.30">
    <property type="match status" value="1"/>
</dbReference>
<dbReference type="CDD" id="cd00207">
    <property type="entry name" value="fer2"/>
    <property type="match status" value="1"/>
</dbReference>
<dbReference type="InterPro" id="IPR001041">
    <property type="entry name" value="2Fe-2S_ferredoxin-type"/>
</dbReference>
<feature type="domain" description="FAD-binding FR-type" evidence="8">
    <location>
        <begin position="1"/>
        <end position="103"/>
    </location>
</feature>
<dbReference type="InterPro" id="IPR050415">
    <property type="entry name" value="MRET"/>
</dbReference>
<dbReference type="Pfam" id="PF00175">
    <property type="entry name" value="NAD_binding_1"/>
    <property type="match status" value="1"/>
</dbReference>
<keyword evidence="10" id="KW-1185">Reference proteome</keyword>
<name>A0ABU5DKE4_9BURK</name>
<gene>
    <name evidence="9" type="ORF">SNE35_19805</name>
</gene>
<dbReference type="CDD" id="cd06185">
    <property type="entry name" value="PDR_like"/>
    <property type="match status" value="1"/>
</dbReference>
<reference evidence="9 10" key="1">
    <citation type="submission" date="2023-11" db="EMBL/GenBank/DDBJ databases">
        <title>Paucibacter sp. nov., isolated from fresh soil in Korea.</title>
        <authorList>
            <person name="Le N.T.T."/>
        </authorList>
    </citation>
    <scope>NUCLEOTIDE SEQUENCE [LARGE SCALE GENOMIC DNA]</scope>
    <source>
        <strain evidence="9 10">R3-3</strain>
    </source>
</reference>
<keyword evidence="6" id="KW-0411">Iron-sulfur</keyword>
<dbReference type="GO" id="GO:0016491">
    <property type="term" value="F:oxidoreductase activity"/>
    <property type="evidence" value="ECO:0007669"/>
    <property type="project" value="UniProtKB-KW"/>
</dbReference>
<dbReference type="InterPro" id="IPR036010">
    <property type="entry name" value="2Fe-2S_ferredoxin-like_sf"/>
</dbReference>
<proteinExistence type="predicted"/>
<comment type="caution">
    <text evidence="9">The sequence shown here is derived from an EMBL/GenBank/DDBJ whole genome shotgun (WGS) entry which is preliminary data.</text>
</comment>
<dbReference type="Gene3D" id="3.40.50.80">
    <property type="entry name" value="Nucleotide-binding domain of ferredoxin-NADP reductase (FNR) module"/>
    <property type="match status" value="1"/>
</dbReference>
<protein>
    <submittedName>
        <fullName evidence="9">PDR/VanB family oxidoreductase</fullName>
        <ecNumber evidence="9">1.-.-.-</ecNumber>
    </submittedName>
</protein>
<dbReference type="Proteomes" id="UP001285263">
    <property type="component" value="Unassembled WGS sequence"/>
</dbReference>
<dbReference type="InterPro" id="IPR001433">
    <property type="entry name" value="OxRdtase_FAD/NAD-bd"/>
</dbReference>
<evidence type="ECO:0000259" key="8">
    <source>
        <dbReference type="PROSITE" id="PS51384"/>
    </source>
</evidence>
<dbReference type="InterPro" id="IPR017938">
    <property type="entry name" value="Riboflavin_synthase-like_b-brl"/>
</dbReference>
<dbReference type="Pfam" id="PF00111">
    <property type="entry name" value="Fer2"/>
    <property type="match status" value="1"/>
</dbReference>
<evidence type="ECO:0000313" key="9">
    <source>
        <dbReference type="EMBL" id="MDY0746767.1"/>
    </source>
</evidence>
<dbReference type="PROSITE" id="PS00197">
    <property type="entry name" value="2FE2S_FER_1"/>
    <property type="match status" value="1"/>
</dbReference>
<accession>A0ABU5DKE4</accession>
<keyword evidence="4 9" id="KW-0560">Oxidoreductase</keyword>
<dbReference type="PANTHER" id="PTHR47354:SF1">
    <property type="entry name" value="CARNITINE MONOOXYGENASE REDUCTASE SUBUNIT"/>
    <property type="match status" value="1"/>
</dbReference>
<dbReference type="InterPro" id="IPR008333">
    <property type="entry name" value="Cbr1-like_FAD-bd_dom"/>
</dbReference>
<dbReference type="PROSITE" id="PS51384">
    <property type="entry name" value="FAD_FR"/>
    <property type="match status" value="1"/>
</dbReference>
<dbReference type="InterPro" id="IPR006058">
    <property type="entry name" value="2Fe2S_fd_BS"/>
</dbReference>
<dbReference type="Gene3D" id="2.40.30.10">
    <property type="entry name" value="Translation factors"/>
    <property type="match status" value="1"/>
</dbReference>
<dbReference type="Pfam" id="PF00970">
    <property type="entry name" value="FAD_binding_6"/>
    <property type="match status" value="1"/>
</dbReference>
<dbReference type="PRINTS" id="PR00409">
    <property type="entry name" value="PHDIOXRDTASE"/>
</dbReference>
<dbReference type="SUPFAM" id="SSF63380">
    <property type="entry name" value="Riboflavin synthase domain-like"/>
    <property type="match status" value="1"/>
</dbReference>